<comment type="similarity">
    <text evidence="1">Belongs to the sulfur carrier protein TusA family.</text>
</comment>
<dbReference type="InterPro" id="IPR001455">
    <property type="entry name" value="TusA-like"/>
</dbReference>
<evidence type="ECO:0000313" key="4">
    <source>
        <dbReference type="Proteomes" id="UP000321606"/>
    </source>
</evidence>
<reference evidence="3 4" key="1">
    <citation type="submission" date="2019-07" db="EMBL/GenBank/DDBJ databases">
        <title>Complete Genome Sequence of Leptotrichia goodfellowii Strain JCM 16774.</title>
        <authorList>
            <person name="Watanabe S."/>
            <person name="Cui L."/>
        </authorList>
    </citation>
    <scope>NUCLEOTIDE SEQUENCE [LARGE SCALE GENOMIC DNA]</scope>
    <source>
        <strain evidence="3 4">JCM16774</strain>
    </source>
</reference>
<evidence type="ECO:0000256" key="1">
    <source>
        <dbReference type="ARBA" id="ARBA00008984"/>
    </source>
</evidence>
<proteinExistence type="inferred from homology"/>
<dbReference type="InterPro" id="IPR036868">
    <property type="entry name" value="TusA-like_sf"/>
</dbReference>
<dbReference type="RefSeq" id="WP_026737338.1">
    <property type="nucleotide sequence ID" value="NZ_AP019822.1"/>
</dbReference>
<dbReference type="STRING" id="714315.GCA_000516535_00811"/>
<organism evidence="3 4">
    <name type="scientific">Pseudoleptotrichia goodfellowii</name>
    <dbReference type="NCBI Taxonomy" id="157692"/>
    <lineage>
        <taxon>Bacteria</taxon>
        <taxon>Fusobacteriati</taxon>
        <taxon>Fusobacteriota</taxon>
        <taxon>Fusobacteriia</taxon>
        <taxon>Fusobacteriales</taxon>
        <taxon>Leptotrichiaceae</taxon>
        <taxon>Pseudoleptotrichia</taxon>
    </lineage>
</organism>
<protein>
    <submittedName>
        <fullName evidence="3">SirA-like domain-containing protein</fullName>
    </submittedName>
</protein>
<dbReference type="EMBL" id="AP019822">
    <property type="protein sequence ID" value="BBM35890.1"/>
    <property type="molecule type" value="Genomic_DNA"/>
</dbReference>
<dbReference type="OrthoDB" id="9800872at2"/>
<dbReference type="CDD" id="cd00291">
    <property type="entry name" value="SirA_YedF_YeeD"/>
    <property type="match status" value="1"/>
</dbReference>
<evidence type="ECO:0000259" key="2">
    <source>
        <dbReference type="PROSITE" id="PS01148"/>
    </source>
</evidence>
<dbReference type="KEGG" id="lgo:JCM16774_0820"/>
<sequence length="75" mass="8532">MKEYTLDCLGEACPIPLIKTQKKFETMETGDVLIINVDHSCAIKNIPEWAQEVGYNCEVEEVSEGEWNIIVEKSK</sequence>
<feature type="domain" description="UPF0033" evidence="2">
    <location>
        <begin position="6"/>
        <end position="30"/>
    </location>
</feature>
<dbReference type="Pfam" id="PF01206">
    <property type="entry name" value="TusA"/>
    <property type="match status" value="1"/>
</dbReference>
<dbReference type="Gene3D" id="3.30.110.40">
    <property type="entry name" value="TusA-like domain"/>
    <property type="match status" value="1"/>
</dbReference>
<dbReference type="PANTHER" id="PTHR33279">
    <property type="entry name" value="SULFUR CARRIER PROTEIN YEDF-RELATED"/>
    <property type="match status" value="1"/>
</dbReference>
<accession>A0A510J9B1</accession>
<dbReference type="AlphaFoldDB" id="A0A510J9B1"/>
<dbReference type="PANTHER" id="PTHR33279:SF6">
    <property type="entry name" value="SULFUR CARRIER PROTEIN YEDF-RELATED"/>
    <property type="match status" value="1"/>
</dbReference>
<dbReference type="SUPFAM" id="SSF64307">
    <property type="entry name" value="SirA-like"/>
    <property type="match status" value="1"/>
</dbReference>
<gene>
    <name evidence="3" type="ORF">JCM16774_0820</name>
</gene>
<name>A0A510J9B1_9FUSO</name>
<evidence type="ECO:0000313" key="3">
    <source>
        <dbReference type="EMBL" id="BBM35890.1"/>
    </source>
</evidence>
<dbReference type="Proteomes" id="UP000321606">
    <property type="component" value="Chromosome"/>
</dbReference>
<dbReference type="PROSITE" id="PS01148">
    <property type="entry name" value="UPF0033"/>
    <property type="match status" value="1"/>
</dbReference>